<keyword evidence="2" id="KW-0732">Signal</keyword>
<organism evidence="3 4">
    <name type="scientific">Dipodomys ordii</name>
    <name type="common">Ord's kangaroo rat</name>
    <dbReference type="NCBI Taxonomy" id="10020"/>
    <lineage>
        <taxon>Eukaryota</taxon>
        <taxon>Metazoa</taxon>
        <taxon>Chordata</taxon>
        <taxon>Craniata</taxon>
        <taxon>Vertebrata</taxon>
        <taxon>Euteleostomi</taxon>
        <taxon>Mammalia</taxon>
        <taxon>Eutheria</taxon>
        <taxon>Euarchontoglires</taxon>
        <taxon>Glires</taxon>
        <taxon>Rodentia</taxon>
        <taxon>Castorimorpha</taxon>
        <taxon>Heteromyidae</taxon>
        <taxon>Dipodomyinae</taxon>
        <taxon>Dipodomys</taxon>
    </lineage>
</organism>
<dbReference type="OrthoDB" id="9451865at2759"/>
<keyword evidence="3" id="KW-1185">Reference proteome</keyword>
<feature type="compositionally biased region" description="Basic and acidic residues" evidence="1">
    <location>
        <begin position="202"/>
        <end position="218"/>
    </location>
</feature>
<sequence>MLHPTSHFLLLLPLLLLGTGQHPSVFSTATTAPLASSPSKRELTRCLAEVLSLGWVHRGPCTALLYKEICEKELRGCGSQEEKGVSGDLKEEEEETGKIKTDQEVRDEEEEAAERTHKSEVREEILQEQHGRLHQEKEEEEKKRQPGETFEELWKQRLEGAGGPQKRVAEKASHEQSAQFQAEKGMKMQGGGHSLWQQGQRGEGERPEDAPHLHHHQEEEEEEEASEQEEREEERLERVRDKLKKATAMLGEELRREG</sequence>
<evidence type="ECO:0000256" key="1">
    <source>
        <dbReference type="SAM" id="MobiDB-lite"/>
    </source>
</evidence>
<dbReference type="Proteomes" id="UP000081671">
    <property type="component" value="Unplaced"/>
</dbReference>
<feature type="compositionally biased region" description="Acidic residues" evidence="1">
    <location>
        <begin position="219"/>
        <end position="232"/>
    </location>
</feature>
<proteinExistence type="predicted"/>
<feature type="compositionally biased region" description="Basic and acidic residues" evidence="1">
    <location>
        <begin position="79"/>
        <end position="89"/>
    </location>
</feature>
<dbReference type="InParanoid" id="A0A1S3FYM1"/>
<feature type="region of interest" description="Disordered" evidence="1">
    <location>
        <begin position="79"/>
        <end position="258"/>
    </location>
</feature>
<dbReference type="CTD" id="643669"/>
<dbReference type="RefSeq" id="XP_012881656.1">
    <property type="nucleotide sequence ID" value="XM_013026202.1"/>
</dbReference>
<feature type="chain" id="PRO_5010366699" evidence="2">
    <location>
        <begin position="21"/>
        <end position="258"/>
    </location>
</feature>
<gene>
    <name evidence="4" type="primary">Ccer2</name>
</gene>
<feature type="signal peptide" evidence="2">
    <location>
        <begin position="1"/>
        <end position="20"/>
    </location>
</feature>
<reference evidence="4" key="1">
    <citation type="submission" date="2025-08" db="UniProtKB">
        <authorList>
            <consortium name="RefSeq"/>
        </authorList>
    </citation>
    <scope>IDENTIFICATION</scope>
    <source>
        <tissue evidence="4">Kidney</tissue>
    </source>
</reference>
<evidence type="ECO:0000313" key="4">
    <source>
        <dbReference type="RefSeq" id="XP_012881656.1"/>
    </source>
</evidence>
<dbReference type="AlphaFoldDB" id="A0A1S3FYM1"/>
<dbReference type="GeneID" id="105993068"/>
<accession>A0A1S3FYM1</accession>
<evidence type="ECO:0000313" key="3">
    <source>
        <dbReference type="Proteomes" id="UP000081671"/>
    </source>
</evidence>
<protein>
    <submittedName>
        <fullName evidence="4">Coiled-coil domain-containing glutamate-rich protein 2</fullName>
    </submittedName>
</protein>
<name>A0A1S3FYM1_DIPOR</name>
<dbReference type="KEGG" id="dord:105993068"/>
<evidence type="ECO:0000256" key="2">
    <source>
        <dbReference type="SAM" id="SignalP"/>
    </source>
</evidence>
<feature type="compositionally biased region" description="Basic and acidic residues" evidence="1">
    <location>
        <begin position="113"/>
        <end position="158"/>
    </location>
</feature>